<dbReference type="InterPro" id="IPR036390">
    <property type="entry name" value="WH_DNA-bd_sf"/>
</dbReference>
<dbReference type="Pfam" id="PF19361">
    <property type="entry name" value="DUF5937"/>
    <property type="match status" value="1"/>
</dbReference>
<protein>
    <submittedName>
        <fullName evidence="2">DUF5937 family protein</fullName>
    </submittedName>
</protein>
<dbReference type="SMART" id="SM00418">
    <property type="entry name" value="HTH_ARSR"/>
    <property type="match status" value="1"/>
</dbReference>
<dbReference type="InterPro" id="IPR001845">
    <property type="entry name" value="HTH_ArsR_DNA-bd_dom"/>
</dbReference>
<gene>
    <name evidence="2" type="ORF">ACFO6V_28165</name>
</gene>
<dbReference type="InterPro" id="IPR045981">
    <property type="entry name" value="DUF5937"/>
</dbReference>
<dbReference type="InterPro" id="IPR000835">
    <property type="entry name" value="HTH_MarR-typ"/>
</dbReference>
<dbReference type="InterPro" id="IPR011991">
    <property type="entry name" value="ArsR-like_HTH"/>
</dbReference>
<sequence length="332" mass="35771">MISFHLTPADLTKVRFVPTIGPLAEAWESITVLREPHPGRRWLAWRDRMRRSLAAPDELEINSFASRTGCMFDLVGVTGPTPTAAGTAAAFLDAPAERLRAEVDHLSRFGDPSLTRLGHMLTSDAERRAFLRALHRYAHGLIGDEWTRIENHLSADLRSRTAELATDGLGQVLRRLHGTVGWDQDTSTLTVDQRANYAVDLSGRGLVVAPSYFATRVTVHIPLEPDAPLVLTYPLARDVDVAGNPPSPRVADLAGVLGGTRATMLAAMARGQRTQRDLASAAGTTTVAISQHAAKLRAAGLITTVRRDGRAHHFLTDVGEALMVSGGAGHPG</sequence>
<dbReference type="Pfam" id="PF12802">
    <property type="entry name" value="MarR_2"/>
    <property type="match status" value="1"/>
</dbReference>
<dbReference type="EMBL" id="JBHSFI010000012">
    <property type="protein sequence ID" value="MFC4632150.1"/>
    <property type="molecule type" value="Genomic_DNA"/>
</dbReference>
<keyword evidence="3" id="KW-1185">Reference proteome</keyword>
<evidence type="ECO:0000313" key="3">
    <source>
        <dbReference type="Proteomes" id="UP001596011"/>
    </source>
</evidence>
<reference evidence="3" key="1">
    <citation type="journal article" date="2019" name="Int. J. Syst. Evol. Microbiol.">
        <title>The Global Catalogue of Microorganisms (GCM) 10K type strain sequencing project: providing services to taxonomists for standard genome sequencing and annotation.</title>
        <authorList>
            <consortium name="The Broad Institute Genomics Platform"/>
            <consortium name="The Broad Institute Genome Sequencing Center for Infectious Disease"/>
            <person name="Wu L."/>
            <person name="Ma J."/>
        </authorList>
    </citation>
    <scope>NUCLEOTIDE SEQUENCE [LARGE SCALE GENOMIC DNA]</scope>
    <source>
        <strain evidence="3">CCUG 42722</strain>
    </source>
</reference>
<dbReference type="Gene3D" id="1.10.10.10">
    <property type="entry name" value="Winged helix-like DNA-binding domain superfamily/Winged helix DNA-binding domain"/>
    <property type="match status" value="1"/>
</dbReference>
<dbReference type="CDD" id="cd00090">
    <property type="entry name" value="HTH_ARSR"/>
    <property type="match status" value="1"/>
</dbReference>
<organism evidence="2 3">
    <name type="scientific">Promicromonospora alba</name>
    <dbReference type="NCBI Taxonomy" id="1616110"/>
    <lineage>
        <taxon>Bacteria</taxon>
        <taxon>Bacillati</taxon>
        <taxon>Actinomycetota</taxon>
        <taxon>Actinomycetes</taxon>
        <taxon>Micrococcales</taxon>
        <taxon>Promicromonosporaceae</taxon>
        <taxon>Promicromonospora</taxon>
    </lineage>
</organism>
<dbReference type="SUPFAM" id="SSF46785">
    <property type="entry name" value="Winged helix' DNA-binding domain"/>
    <property type="match status" value="1"/>
</dbReference>
<proteinExistence type="predicted"/>
<accession>A0ABV9HT55</accession>
<comment type="caution">
    <text evidence="2">The sequence shown here is derived from an EMBL/GenBank/DDBJ whole genome shotgun (WGS) entry which is preliminary data.</text>
</comment>
<dbReference type="RefSeq" id="WP_377142502.1">
    <property type="nucleotide sequence ID" value="NZ_JBHSFI010000012.1"/>
</dbReference>
<name>A0ABV9HT55_9MICO</name>
<evidence type="ECO:0000259" key="1">
    <source>
        <dbReference type="SMART" id="SM00418"/>
    </source>
</evidence>
<dbReference type="InterPro" id="IPR036388">
    <property type="entry name" value="WH-like_DNA-bd_sf"/>
</dbReference>
<evidence type="ECO:0000313" key="2">
    <source>
        <dbReference type="EMBL" id="MFC4632150.1"/>
    </source>
</evidence>
<feature type="domain" description="HTH arsR-type" evidence="1">
    <location>
        <begin position="252"/>
        <end position="327"/>
    </location>
</feature>
<dbReference type="Proteomes" id="UP001596011">
    <property type="component" value="Unassembled WGS sequence"/>
</dbReference>